<dbReference type="Proteomes" id="UP001250218">
    <property type="component" value="Unassembled WGS sequence"/>
</dbReference>
<organism evidence="1 2">
    <name type="scientific">Lactococcus lactis</name>
    <dbReference type="NCBI Taxonomy" id="1358"/>
    <lineage>
        <taxon>Bacteria</taxon>
        <taxon>Bacillati</taxon>
        <taxon>Bacillota</taxon>
        <taxon>Bacilli</taxon>
        <taxon>Lactobacillales</taxon>
        <taxon>Streptococcaceae</taxon>
        <taxon>Lactococcus</taxon>
    </lineage>
</organism>
<comment type="caution">
    <text evidence="1">The sequence shown here is derived from an EMBL/GenBank/DDBJ whole genome shotgun (WGS) entry which is preliminary data.</text>
</comment>
<dbReference type="AlphaFoldDB" id="A0AAW8UJ56"/>
<dbReference type="EMBL" id="JARQDL010000013">
    <property type="protein sequence ID" value="MDT2946818.1"/>
    <property type="molecule type" value="Genomic_DNA"/>
</dbReference>
<gene>
    <name evidence="1" type="ORF">P7I04_12385</name>
</gene>
<reference evidence="1" key="1">
    <citation type="submission" date="2023-03" db="EMBL/GenBank/DDBJ databases">
        <authorList>
            <person name="Shen W."/>
            <person name="Cai J."/>
        </authorList>
    </citation>
    <scope>NUCLEOTIDE SEQUENCE</scope>
    <source>
        <strain evidence="1">Y37</strain>
    </source>
</reference>
<proteinExistence type="predicted"/>
<sequence>MGKNLTINLVGSQFHELTILEVYIINGFSYVKAKCSCGNLCPKIRIDSIKYGKTKSCGHLRKDFEQTKSAKKRDEYFVAQRKTYTHQFAKHHQNPVLEEADFWQISELAQLELRGKKSRNRGSSKARIIEAWESYCEDKQSITSIVSNKDTNIEGWKLEVDFENKCLNQRL</sequence>
<protein>
    <submittedName>
        <fullName evidence="1">Uncharacterized protein</fullName>
    </submittedName>
</protein>
<name>A0AAW8UJ56_9LACT</name>
<evidence type="ECO:0000313" key="2">
    <source>
        <dbReference type="Proteomes" id="UP001250218"/>
    </source>
</evidence>
<evidence type="ECO:0000313" key="1">
    <source>
        <dbReference type="EMBL" id="MDT2946818.1"/>
    </source>
</evidence>
<accession>A0AAW8UJ56</accession>
<dbReference type="RefSeq" id="WP_311843655.1">
    <property type="nucleotide sequence ID" value="NZ_JARQDC010000013.1"/>
</dbReference>